<dbReference type="CDD" id="cd10456">
    <property type="entry name" value="GIY-YIG_UPF0213"/>
    <property type="match status" value="1"/>
</dbReference>
<dbReference type="Gene3D" id="3.40.1440.10">
    <property type="entry name" value="GIY-YIG endonuclease"/>
    <property type="match status" value="1"/>
</dbReference>
<dbReference type="OrthoDB" id="9807770at2"/>
<organism evidence="3 4">
    <name type="scientific">Veillonella denticariosi JCM 15641</name>
    <dbReference type="NCBI Taxonomy" id="1298594"/>
    <lineage>
        <taxon>Bacteria</taxon>
        <taxon>Bacillati</taxon>
        <taxon>Bacillota</taxon>
        <taxon>Negativicutes</taxon>
        <taxon>Veillonellales</taxon>
        <taxon>Veillonellaceae</taxon>
        <taxon>Veillonella</taxon>
    </lineage>
</organism>
<evidence type="ECO:0000259" key="2">
    <source>
        <dbReference type="PROSITE" id="PS50164"/>
    </source>
</evidence>
<reference evidence="3 4" key="1">
    <citation type="submission" date="2018-01" db="EMBL/GenBank/DDBJ databases">
        <title>Draft genome sequences of clinical isolates and type strains of oral Veillonella including Veillonella infantum sp., nov.</title>
        <authorList>
            <person name="Mashima I."/>
            <person name="Liao Y.-C."/>
            <person name="Sabharwal A."/>
            <person name="Haase E.M."/>
            <person name="Nakazawa F."/>
            <person name="Scannapieco F.A."/>
        </authorList>
    </citation>
    <scope>NUCLEOTIDE SEQUENCE [LARGE SCALE GENOMIC DNA]</scope>
    <source>
        <strain evidence="3 4">JCM 15641</strain>
    </source>
</reference>
<accession>A0A2S7ZB56</accession>
<proteinExistence type="inferred from homology"/>
<name>A0A2S7ZB56_9FIRM</name>
<protein>
    <recommendedName>
        <fullName evidence="2">GIY-YIG domain-containing protein</fullName>
    </recommendedName>
</protein>
<keyword evidence="4" id="KW-1185">Reference proteome</keyword>
<evidence type="ECO:0000256" key="1">
    <source>
        <dbReference type="ARBA" id="ARBA00007435"/>
    </source>
</evidence>
<dbReference type="PANTHER" id="PTHR34477">
    <property type="entry name" value="UPF0213 PROTEIN YHBQ"/>
    <property type="match status" value="1"/>
</dbReference>
<dbReference type="InterPro" id="IPR035901">
    <property type="entry name" value="GIY-YIG_endonuc_sf"/>
</dbReference>
<dbReference type="InterPro" id="IPR000305">
    <property type="entry name" value="GIY-YIG_endonuc"/>
</dbReference>
<comment type="similarity">
    <text evidence="1">Belongs to the UPF0213 family.</text>
</comment>
<evidence type="ECO:0000313" key="3">
    <source>
        <dbReference type="EMBL" id="PQL20439.1"/>
    </source>
</evidence>
<dbReference type="PROSITE" id="PS50164">
    <property type="entry name" value="GIY_YIG"/>
    <property type="match status" value="1"/>
</dbReference>
<sequence length="87" mass="10042">MGSGLHFAYIVKCVDDSLYCGWTSDLKHRMEAHNGIVPGGAKYTRGRRPVQLVYAESFHEKRAAQRREYAIKRMSKTQKLRLLKDTN</sequence>
<gene>
    <name evidence="3" type="ORF">VEHSUH05_03500</name>
</gene>
<feature type="domain" description="GIY-YIG" evidence="2">
    <location>
        <begin position="4"/>
        <end position="81"/>
    </location>
</feature>
<dbReference type="AlphaFoldDB" id="A0A2S7ZB56"/>
<evidence type="ECO:0000313" key="4">
    <source>
        <dbReference type="Proteomes" id="UP000237916"/>
    </source>
</evidence>
<dbReference type="InterPro" id="IPR050190">
    <property type="entry name" value="UPF0213_domain"/>
</dbReference>
<dbReference type="EMBL" id="PPDB01000003">
    <property type="protein sequence ID" value="PQL20439.1"/>
    <property type="molecule type" value="Genomic_DNA"/>
</dbReference>
<dbReference type="Proteomes" id="UP000237916">
    <property type="component" value="Unassembled WGS sequence"/>
</dbReference>
<dbReference type="Pfam" id="PF01541">
    <property type="entry name" value="GIY-YIG"/>
    <property type="match status" value="1"/>
</dbReference>
<dbReference type="SUPFAM" id="SSF82771">
    <property type="entry name" value="GIY-YIG endonuclease"/>
    <property type="match status" value="1"/>
</dbReference>
<comment type="caution">
    <text evidence="3">The sequence shown here is derived from an EMBL/GenBank/DDBJ whole genome shotgun (WGS) entry which is preliminary data.</text>
</comment>
<dbReference type="PANTHER" id="PTHR34477:SF1">
    <property type="entry name" value="UPF0213 PROTEIN YHBQ"/>
    <property type="match status" value="1"/>
</dbReference>
<dbReference type="STRING" id="1298594.GCA_001312465_01725"/>